<dbReference type="FunFam" id="1.10.150.20:FF:000007">
    <property type="entry name" value="DNA ligase"/>
    <property type="match status" value="1"/>
</dbReference>
<dbReference type="CDD" id="cd17748">
    <property type="entry name" value="BRCT_DNA_ligase_like"/>
    <property type="match status" value="1"/>
</dbReference>
<keyword evidence="4 15" id="KW-0436">Ligase</keyword>
<comment type="function">
    <text evidence="1 15">DNA ligase that catalyzes the formation of phosphodiester linkages between 5'-phosphoryl and 3'-hydroxyl groups in double-stranded DNA using NAD as a coenzyme and as the energy source for the reaction. It is essential for DNA replication and repair of damaged DNA.</text>
</comment>
<dbReference type="InterPro" id="IPR001357">
    <property type="entry name" value="BRCT_dom"/>
</dbReference>
<dbReference type="HAMAP" id="MF_01588">
    <property type="entry name" value="DNA_ligase_A"/>
    <property type="match status" value="1"/>
</dbReference>
<comment type="caution">
    <text evidence="15">Lacks conserved residue(s) required for the propagation of feature annotation.</text>
</comment>
<feature type="binding site" evidence="15">
    <location>
        <position position="333"/>
    </location>
    <ligand>
        <name>NAD(+)</name>
        <dbReference type="ChEBI" id="CHEBI:57540"/>
    </ligand>
</feature>
<dbReference type="InterPro" id="IPR012340">
    <property type="entry name" value="NA-bd_OB-fold"/>
</dbReference>
<evidence type="ECO:0000256" key="11">
    <source>
        <dbReference type="ARBA" id="ARBA00023204"/>
    </source>
</evidence>
<dbReference type="InterPro" id="IPR041663">
    <property type="entry name" value="DisA/LigA_HHH"/>
</dbReference>
<dbReference type="NCBIfam" id="TIGR00575">
    <property type="entry name" value="dnlj"/>
    <property type="match status" value="1"/>
</dbReference>
<dbReference type="EC" id="6.5.1.2" evidence="2 15"/>
<dbReference type="RefSeq" id="WP_271789426.1">
    <property type="nucleotide sequence ID" value="NZ_CAMXCM010000001.1"/>
</dbReference>
<proteinExistence type="inferred from homology"/>
<gene>
    <name evidence="15" type="primary">ligA</name>
    <name evidence="19" type="ORF">R53529_LOCUS1014</name>
    <name evidence="18" type="ORF">R53530_LOCUS86</name>
</gene>
<evidence type="ECO:0000256" key="5">
    <source>
        <dbReference type="ARBA" id="ARBA00022705"/>
    </source>
</evidence>
<evidence type="ECO:0000256" key="9">
    <source>
        <dbReference type="ARBA" id="ARBA00022842"/>
    </source>
</evidence>
<dbReference type="Pfam" id="PF03120">
    <property type="entry name" value="OB_DNA_ligase"/>
    <property type="match status" value="1"/>
</dbReference>
<dbReference type="Pfam" id="PF01653">
    <property type="entry name" value="DNA_ligase_aden"/>
    <property type="match status" value="1"/>
</dbReference>
<keyword evidence="6 15" id="KW-0479">Metal-binding</keyword>
<evidence type="ECO:0000256" key="3">
    <source>
        <dbReference type="ARBA" id="ARBA00013308"/>
    </source>
</evidence>
<evidence type="ECO:0000256" key="2">
    <source>
        <dbReference type="ARBA" id="ARBA00012722"/>
    </source>
</evidence>
<comment type="similarity">
    <text evidence="14 15">Belongs to the NAD-dependent DNA ligase family. LigA subfamily.</text>
</comment>
<evidence type="ECO:0000313" key="20">
    <source>
        <dbReference type="Proteomes" id="UP001154255"/>
    </source>
</evidence>
<dbReference type="PROSITE" id="PS50172">
    <property type="entry name" value="BRCT"/>
    <property type="match status" value="1"/>
</dbReference>
<dbReference type="NCBIfam" id="NF005932">
    <property type="entry name" value="PRK07956.1"/>
    <property type="match status" value="1"/>
</dbReference>
<dbReference type="PROSITE" id="PS01056">
    <property type="entry name" value="DNA_LIGASE_N2"/>
    <property type="match status" value="1"/>
</dbReference>
<feature type="binding site" evidence="15">
    <location>
        <begin position="98"/>
        <end position="99"/>
    </location>
    <ligand>
        <name>NAD(+)</name>
        <dbReference type="ChEBI" id="CHEBI:57540"/>
    </ligand>
</feature>
<sequence length="705" mass="78627">MNSFETPFSTIAPQDLTLPQAKDELSTLTEFLRQCDDAYYNQDNPVADDATYDQLRRRHKEIEARFPELIEQNSPSQTVGSQPTGGLKKIKHRVAMLSLDNVFNSEEFQDFINRIQRYLDLKADDLTHLAFVAEPKIDGLSINLTYENGILVQASTRGDGTVGEDVTANIKTIASLPRKLTGNVPDIMEIRGEVYISKEDFLKLNQEQEQANKRLFANPRNAAAGSLRQLDPEVTRARPLSLFVYAQGYSSQSIASTHDLFLQQLKTWGFDVNPLYQVVKNADEAEAFQQELMTKRSGLPYDIDGIVYKVNNINLQERLGFIGRSPRWATAWKFPAEQAITRLKKIDIQVGRTGALTPVALLEPINVGGVIVTRATLHNEDEILRKDVRENDRVILQRAGDVIPQIVAVDPSTLETERSEPYQFPTHCPVCGANAEKPANEVVRRCTGGLTCNAQIEERLIHFCSKDAFDIDGMGTKTVSEFFHAGLIHQPADIFHLQDHQDKILHSEGWAELSVKNLLSAIENKKTISFDRFIYALGIRRIGIATAKILAKHYTSYTNWFEQMLKARQVGSDERLTLGSIEGIGPAIADELVAFVAEEHNQKTLHDLAAVLNIQDVEATQEGALVGKILVFTGTLSTMTRSEAKDIAERLGAKVTSSVSAKTDFVIEGVDGGSKARKAKELGVQCLNEKEWRELIGYPTTDETE</sequence>
<evidence type="ECO:0000313" key="21">
    <source>
        <dbReference type="Proteomes" id="UP001154259"/>
    </source>
</evidence>
<evidence type="ECO:0000256" key="1">
    <source>
        <dbReference type="ARBA" id="ARBA00004067"/>
    </source>
</evidence>
<feature type="domain" description="BRCT" evidence="17">
    <location>
        <begin position="620"/>
        <end position="692"/>
    </location>
</feature>
<dbReference type="GO" id="GO:0003911">
    <property type="term" value="F:DNA ligase (NAD+) activity"/>
    <property type="evidence" value="ECO:0007669"/>
    <property type="project" value="UniProtKB-UniRule"/>
</dbReference>
<evidence type="ECO:0000256" key="15">
    <source>
        <dbReference type="HAMAP-Rule" id="MF_01588"/>
    </source>
</evidence>
<keyword evidence="8 15" id="KW-0862">Zinc</keyword>
<comment type="caution">
    <text evidence="18">The sequence shown here is derived from an EMBL/GenBank/DDBJ whole genome shotgun (WGS) entry which is preliminary data.</text>
</comment>
<dbReference type="PIRSF" id="PIRSF001604">
    <property type="entry name" value="LigA"/>
    <property type="match status" value="1"/>
</dbReference>
<dbReference type="Gene3D" id="6.20.10.30">
    <property type="match status" value="1"/>
</dbReference>
<keyword evidence="7 15" id="KW-0227">DNA damage</keyword>
<keyword evidence="10 15" id="KW-0520">NAD</keyword>
<dbReference type="Gene3D" id="1.10.287.610">
    <property type="entry name" value="Helix hairpin bin"/>
    <property type="match status" value="1"/>
</dbReference>
<protein>
    <recommendedName>
        <fullName evidence="3 15">DNA ligase</fullName>
        <ecNumber evidence="2 15">6.5.1.2</ecNumber>
    </recommendedName>
    <alternativeName>
        <fullName evidence="15">Polydeoxyribonucleotide synthase [NAD(+)]</fullName>
    </alternativeName>
</protein>
<dbReference type="GO" id="GO:0006281">
    <property type="term" value="P:DNA repair"/>
    <property type="evidence" value="ECO:0007669"/>
    <property type="project" value="UniProtKB-KW"/>
</dbReference>
<comment type="catalytic activity">
    <reaction evidence="13 15 16">
        <text>NAD(+) + (deoxyribonucleotide)n-3'-hydroxyl + 5'-phospho-(deoxyribonucleotide)m = (deoxyribonucleotide)n+m + AMP + beta-nicotinamide D-nucleotide.</text>
        <dbReference type="EC" id="6.5.1.2"/>
    </reaction>
</comment>
<dbReference type="InterPro" id="IPR013840">
    <property type="entry name" value="DNAligase_N"/>
</dbReference>
<evidence type="ECO:0000313" key="19">
    <source>
        <dbReference type="EMBL" id="CAI3939307.1"/>
    </source>
</evidence>
<dbReference type="Proteomes" id="UP001154255">
    <property type="component" value="Unassembled WGS sequence"/>
</dbReference>
<dbReference type="PROSITE" id="PS01055">
    <property type="entry name" value="DNA_LIGASE_N1"/>
    <property type="match status" value="1"/>
</dbReference>
<accession>A0A9W4TM39</accession>
<dbReference type="Pfam" id="PF12826">
    <property type="entry name" value="HHH_2"/>
    <property type="match status" value="1"/>
</dbReference>
<dbReference type="GO" id="GO:0005829">
    <property type="term" value="C:cytosol"/>
    <property type="evidence" value="ECO:0007669"/>
    <property type="project" value="TreeGrafter"/>
</dbReference>
<dbReference type="InterPro" id="IPR004149">
    <property type="entry name" value="Znf_DNAligase_C4"/>
</dbReference>
<dbReference type="SMART" id="SM00292">
    <property type="entry name" value="BRCT"/>
    <property type="match status" value="1"/>
</dbReference>
<organism evidence="18 20">
    <name type="scientific">Commensalibacter communis</name>
    <dbReference type="NCBI Taxonomy" id="2972786"/>
    <lineage>
        <taxon>Bacteria</taxon>
        <taxon>Pseudomonadati</taxon>
        <taxon>Pseudomonadota</taxon>
        <taxon>Alphaproteobacteria</taxon>
        <taxon>Acetobacterales</taxon>
        <taxon>Acetobacteraceae</taxon>
    </lineage>
</organism>
<feature type="binding site" evidence="15">
    <location>
        <position position="428"/>
    </location>
    <ligand>
        <name>Zn(2+)</name>
        <dbReference type="ChEBI" id="CHEBI:29105"/>
    </ligand>
</feature>
<dbReference type="Proteomes" id="UP001154259">
    <property type="component" value="Unassembled WGS sequence"/>
</dbReference>
<dbReference type="Pfam" id="PF00533">
    <property type="entry name" value="BRCT"/>
    <property type="match status" value="1"/>
</dbReference>
<dbReference type="GO" id="GO:0046872">
    <property type="term" value="F:metal ion binding"/>
    <property type="evidence" value="ECO:0007669"/>
    <property type="project" value="UniProtKB-KW"/>
</dbReference>
<evidence type="ECO:0000256" key="12">
    <source>
        <dbReference type="ARBA" id="ARBA00023211"/>
    </source>
</evidence>
<dbReference type="SUPFAM" id="SSF47781">
    <property type="entry name" value="RuvA domain 2-like"/>
    <property type="match status" value="1"/>
</dbReference>
<dbReference type="PANTHER" id="PTHR23389:SF9">
    <property type="entry name" value="DNA LIGASE"/>
    <property type="match status" value="1"/>
</dbReference>
<evidence type="ECO:0000256" key="10">
    <source>
        <dbReference type="ARBA" id="ARBA00023027"/>
    </source>
</evidence>
<feature type="binding site" evidence="15">
    <location>
        <begin position="49"/>
        <end position="53"/>
    </location>
    <ligand>
        <name>NAD(+)</name>
        <dbReference type="ChEBI" id="CHEBI:57540"/>
    </ligand>
</feature>
<dbReference type="InterPro" id="IPR013839">
    <property type="entry name" value="DNAligase_adenylation"/>
</dbReference>
<dbReference type="EMBL" id="CAMXCM010000001">
    <property type="protein sequence ID" value="CAI3922214.1"/>
    <property type="molecule type" value="Genomic_DNA"/>
</dbReference>
<feature type="binding site" evidence="15">
    <location>
        <position position="452"/>
    </location>
    <ligand>
        <name>Zn(2+)</name>
        <dbReference type="ChEBI" id="CHEBI:29105"/>
    </ligand>
</feature>
<feature type="binding site" evidence="15">
    <location>
        <position position="309"/>
    </location>
    <ligand>
        <name>NAD(+)</name>
        <dbReference type="ChEBI" id="CHEBI:57540"/>
    </ligand>
</feature>
<reference evidence="18" key="1">
    <citation type="submission" date="2022-10" db="EMBL/GenBank/DDBJ databases">
        <authorList>
            <person name="Botero Cardona J."/>
        </authorList>
    </citation>
    <scope>NUCLEOTIDE SEQUENCE</scope>
    <source>
        <strain evidence="18">LMG 31819</strain>
        <strain evidence="19">R-53529</strain>
    </source>
</reference>
<dbReference type="Gene3D" id="1.10.150.20">
    <property type="entry name" value="5' to 3' exonuclease, C-terminal subdomain"/>
    <property type="match status" value="2"/>
</dbReference>
<dbReference type="InterPro" id="IPR033136">
    <property type="entry name" value="DNA_ligase_CS"/>
</dbReference>
<dbReference type="Pfam" id="PF03119">
    <property type="entry name" value="DNA_ligase_ZBD"/>
    <property type="match status" value="1"/>
</dbReference>
<comment type="cofactor">
    <cofactor evidence="15">
        <name>Mg(2+)</name>
        <dbReference type="ChEBI" id="CHEBI:18420"/>
    </cofactor>
    <cofactor evidence="15">
        <name>Mn(2+)</name>
        <dbReference type="ChEBI" id="CHEBI:29035"/>
    </cofactor>
</comment>
<dbReference type="PANTHER" id="PTHR23389">
    <property type="entry name" value="CHROMOSOME TRANSMISSION FIDELITY FACTOR 18"/>
    <property type="match status" value="1"/>
</dbReference>
<dbReference type="Gene3D" id="2.40.50.140">
    <property type="entry name" value="Nucleic acid-binding proteins"/>
    <property type="match status" value="1"/>
</dbReference>
<feature type="binding site" evidence="15">
    <location>
        <position position="431"/>
    </location>
    <ligand>
        <name>Zn(2+)</name>
        <dbReference type="ChEBI" id="CHEBI:29105"/>
    </ligand>
</feature>
<dbReference type="SUPFAM" id="SSF52113">
    <property type="entry name" value="BRCT domain"/>
    <property type="match status" value="1"/>
</dbReference>
<dbReference type="InterPro" id="IPR018239">
    <property type="entry name" value="DNA_ligase_AS"/>
</dbReference>
<dbReference type="InterPro" id="IPR001679">
    <property type="entry name" value="DNA_ligase"/>
</dbReference>
<feature type="binding site" evidence="15">
    <location>
        <position position="193"/>
    </location>
    <ligand>
        <name>NAD(+)</name>
        <dbReference type="ChEBI" id="CHEBI:57540"/>
    </ligand>
</feature>
<dbReference type="AlphaFoldDB" id="A0A9W4TM39"/>
<dbReference type="Gene3D" id="3.30.470.30">
    <property type="entry name" value="DNA ligase/mRNA capping enzyme"/>
    <property type="match status" value="1"/>
</dbReference>
<dbReference type="EMBL" id="CAMXCS010000001">
    <property type="protein sequence ID" value="CAI3939307.1"/>
    <property type="molecule type" value="Genomic_DNA"/>
</dbReference>
<keyword evidence="12 15" id="KW-0464">Manganese</keyword>
<dbReference type="FunFam" id="2.40.50.140:FF:000012">
    <property type="entry name" value="DNA ligase"/>
    <property type="match status" value="1"/>
</dbReference>
<name>A0A9W4TM39_9PROT</name>
<evidence type="ECO:0000256" key="13">
    <source>
        <dbReference type="ARBA" id="ARBA00034005"/>
    </source>
</evidence>
<dbReference type="FunFam" id="3.30.470.30:FF:000001">
    <property type="entry name" value="DNA ligase"/>
    <property type="match status" value="1"/>
</dbReference>
<dbReference type="GO" id="GO:0006260">
    <property type="term" value="P:DNA replication"/>
    <property type="evidence" value="ECO:0007669"/>
    <property type="project" value="UniProtKB-KW"/>
</dbReference>
<keyword evidence="11 15" id="KW-0234">DNA repair</keyword>
<dbReference type="SUPFAM" id="SSF56091">
    <property type="entry name" value="DNA ligase/mRNA capping enzyme, catalytic domain"/>
    <property type="match status" value="1"/>
</dbReference>
<evidence type="ECO:0000256" key="4">
    <source>
        <dbReference type="ARBA" id="ARBA00022598"/>
    </source>
</evidence>
<feature type="active site" description="N6-AMP-lysine intermediate" evidence="15">
    <location>
        <position position="136"/>
    </location>
</feature>
<dbReference type="InterPro" id="IPR010994">
    <property type="entry name" value="RuvA_2-like"/>
</dbReference>
<feature type="binding site" evidence="15">
    <location>
        <position position="134"/>
    </location>
    <ligand>
        <name>NAD(+)</name>
        <dbReference type="ChEBI" id="CHEBI:57540"/>
    </ligand>
</feature>
<evidence type="ECO:0000256" key="6">
    <source>
        <dbReference type="ARBA" id="ARBA00022723"/>
    </source>
</evidence>
<evidence type="ECO:0000256" key="8">
    <source>
        <dbReference type="ARBA" id="ARBA00022833"/>
    </source>
</evidence>
<dbReference type="SUPFAM" id="SSF50249">
    <property type="entry name" value="Nucleic acid-binding proteins"/>
    <property type="match status" value="1"/>
</dbReference>
<evidence type="ECO:0000256" key="14">
    <source>
        <dbReference type="ARBA" id="ARBA00060881"/>
    </source>
</evidence>
<evidence type="ECO:0000313" key="18">
    <source>
        <dbReference type="EMBL" id="CAI3922214.1"/>
    </source>
</evidence>
<evidence type="ECO:0000259" key="17">
    <source>
        <dbReference type="PROSITE" id="PS50172"/>
    </source>
</evidence>
<evidence type="ECO:0000256" key="16">
    <source>
        <dbReference type="RuleBase" id="RU000618"/>
    </source>
</evidence>
<dbReference type="SMART" id="SM00532">
    <property type="entry name" value="LIGANc"/>
    <property type="match status" value="1"/>
</dbReference>
<dbReference type="InterPro" id="IPR036420">
    <property type="entry name" value="BRCT_dom_sf"/>
</dbReference>
<keyword evidence="5 15" id="KW-0235">DNA replication</keyword>
<feature type="binding site" evidence="15">
    <location>
        <position position="157"/>
    </location>
    <ligand>
        <name>NAD(+)</name>
        <dbReference type="ChEBI" id="CHEBI:57540"/>
    </ligand>
</feature>
<keyword evidence="21" id="KW-1185">Reference proteome</keyword>
<dbReference type="InterPro" id="IPR004150">
    <property type="entry name" value="NAD_DNA_ligase_OB"/>
</dbReference>
<dbReference type="Gene3D" id="3.40.50.10190">
    <property type="entry name" value="BRCT domain"/>
    <property type="match status" value="1"/>
</dbReference>
<evidence type="ECO:0000256" key="7">
    <source>
        <dbReference type="ARBA" id="ARBA00022763"/>
    </source>
</evidence>
<dbReference type="CDD" id="cd00114">
    <property type="entry name" value="LIGANc"/>
    <property type="match status" value="1"/>
</dbReference>
<keyword evidence="9 15" id="KW-0460">Magnesium</keyword>